<reference evidence="1 2" key="1">
    <citation type="submission" date="2021-06" db="EMBL/GenBank/DDBJ databases">
        <title>Caerostris darwini draft genome.</title>
        <authorList>
            <person name="Kono N."/>
            <person name="Arakawa K."/>
        </authorList>
    </citation>
    <scope>NUCLEOTIDE SEQUENCE [LARGE SCALE GENOMIC DNA]</scope>
</reference>
<name>A0AAV4M5F5_9ARAC</name>
<dbReference type="AlphaFoldDB" id="A0AAV4M5F5"/>
<evidence type="ECO:0000313" key="1">
    <source>
        <dbReference type="EMBL" id="GIX67465.1"/>
    </source>
</evidence>
<proteinExistence type="predicted"/>
<accession>A0AAV4M5F5</accession>
<sequence>MDILCEEFDVLSSFHWRSDGTTDKLKTAQALVQRQDADSVSRFKIASNCRLTADLHRLIDESANTCMELIDSLLQSTFWPADVPTIPPQTATLTKH</sequence>
<evidence type="ECO:0000313" key="2">
    <source>
        <dbReference type="Proteomes" id="UP001054837"/>
    </source>
</evidence>
<organism evidence="1 2">
    <name type="scientific">Caerostris darwini</name>
    <dbReference type="NCBI Taxonomy" id="1538125"/>
    <lineage>
        <taxon>Eukaryota</taxon>
        <taxon>Metazoa</taxon>
        <taxon>Ecdysozoa</taxon>
        <taxon>Arthropoda</taxon>
        <taxon>Chelicerata</taxon>
        <taxon>Arachnida</taxon>
        <taxon>Araneae</taxon>
        <taxon>Araneomorphae</taxon>
        <taxon>Entelegynae</taxon>
        <taxon>Araneoidea</taxon>
        <taxon>Araneidae</taxon>
        <taxon>Caerostris</taxon>
    </lineage>
</organism>
<dbReference type="EMBL" id="BPLQ01000096">
    <property type="protein sequence ID" value="GIX67465.1"/>
    <property type="molecule type" value="Genomic_DNA"/>
</dbReference>
<dbReference type="Proteomes" id="UP001054837">
    <property type="component" value="Unassembled WGS sequence"/>
</dbReference>
<gene>
    <name evidence="1" type="ORF">CDAR_110441</name>
</gene>
<keyword evidence="2" id="KW-1185">Reference proteome</keyword>
<comment type="caution">
    <text evidence="1">The sequence shown here is derived from an EMBL/GenBank/DDBJ whole genome shotgun (WGS) entry which is preliminary data.</text>
</comment>
<protein>
    <submittedName>
        <fullName evidence="1">Uncharacterized protein</fullName>
    </submittedName>
</protein>